<dbReference type="PRINTS" id="PR00077">
    <property type="entry name" value="GPDHDRGNASE"/>
</dbReference>
<organism evidence="2">
    <name type="scientific">mine drainage metagenome</name>
    <dbReference type="NCBI Taxonomy" id="410659"/>
    <lineage>
        <taxon>unclassified sequences</taxon>
        <taxon>metagenomes</taxon>
        <taxon>ecological metagenomes</taxon>
    </lineage>
</organism>
<dbReference type="SUPFAM" id="SSF51735">
    <property type="entry name" value="NAD(P)-binding Rossmann-fold domains"/>
    <property type="match status" value="1"/>
</dbReference>
<comment type="caution">
    <text evidence="2">The sequence shown here is derived from an EMBL/GenBank/DDBJ whole genome shotgun (WGS) entry which is preliminary data.</text>
</comment>
<feature type="non-terminal residue" evidence="2">
    <location>
        <position position="133"/>
    </location>
</feature>
<reference evidence="2" key="2">
    <citation type="journal article" date="2014" name="ISME J.">
        <title>Microbial stratification in low pH oxic and suboxic macroscopic growths along an acid mine drainage.</title>
        <authorList>
            <person name="Mendez-Garcia C."/>
            <person name="Mesa V."/>
            <person name="Sprenger R.R."/>
            <person name="Richter M."/>
            <person name="Diez M.S."/>
            <person name="Solano J."/>
            <person name="Bargiela R."/>
            <person name="Golyshina O.V."/>
            <person name="Manteca A."/>
            <person name="Ramos J.L."/>
            <person name="Gallego J.R."/>
            <person name="Llorente I."/>
            <person name="Martins Dos Santos V.A."/>
            <person name="Jensen O.N."/>
            <person name="Pelaez A.I."/>
            <person name="Sanchez J."/>
            <person name="Ferrer M."/>
        </authorList>
    </citation>
    <scope>NUCLEOTIDE SEQUENCE</scope>
</reference>
<evidence type="ECO:0000259" key="1">
    <source>
        <dbReference type="Pfam" id="PF01210"/>
    </source>
</evidence>
<dbReference type="InterPro" id="IPR011128">
    <property type="entry name" value="G3P_DH_NAD-dep_N"/>
</dbReference>
<dbReference type="GO" id="GO:0051287">
    <property type="term" value="F:NAD binding"/>
    <property type="evidence" value="ECO:0007669"/>
    <property type="project" value="InterPro"/>
</dbReference>
<dbReference type="InterPro" id="IPR036291">
    <property type="entry name" value="NAD(P)-bd_dom_sf"/>
</dbReference>
<accession>T1B441</accession>
<reference evidence="2" key="1">
    <citation type="submission" date="2013-08" db="EMBL/GenBank/DDBJ databases">
        <authorList>
            <person name="Mendez C."/>
            <person name="Richter M."/>
            <person name="Ferrer M."/>
            <person name="Sanchez J."/>
        </authorList>
    </citation>
    <scope>NUCLEOTIDE SEQUENCE</scope>
</reference>
<feature type="domain" description="Glycerol-3-phosphate dehydrogenase NAD-dependent N-terminal" evidence="1">
    <location>
        <begin position="20"/>
        <end position="106"/>
    </location>
</feature>
<dbReference type="AlphaFoldDB" id="T1B441"/>
<protein>
    <submittedName>
        <fullName evidence="2">NAD(P)H-dependent glycerol-3-phosphate dehydrogenase</fullName>
    </submittedName>
</protein>
<dbReference type="Gene3D" id="3.40.50.720">
    <property type="entry name" value="NAD(P)-binding Rossmann-like Domain"/>
    <property type="match status" value="1"/>
</dbReference>
<dbReference type="GO" id="GO:0016616">
    <property type="term" value="F:oxidoreductase activity, acting on the CH-OH group of donors, NAD or NADP as acceptor"/>
    <property type="evidence" value="ECO:0007669"/>
    <property type="project" value="InterPro"/>
</dbReference>
<gene>
    <name evidence="2" type="ORF">B1A_07641</name>
</gene>
<proteinExistence type="predicted"/>
<dbReference type="GO" id="GO:0046168">
    <property type="term" value="P:glycerol-3-phosphate catabolic process"/>
    <property type="evidence" value="ECO:0007669"/>
    <property type="project" value="InterPro"/>
</dbReference>
<sequence length="133" mass="13886">MTETAAAPTVSAPSASGPPVAVLGAGSWGTALAIQFARCARPTRLWGRDRAQLADMARQRRNERYLPSATFPEALQIEPDLAAAVAGARDLLVAVPSHAFRRSLDPGAAAARARYETGLGHRRGSSSPSGLLP</sequence>
<dbReference type="Pfam" id="PF01210">
    <property type="entry name" value="NAD_Gly3P_dh_N"/>
    <property type="match status" value="1"/>
</dbReference>
<evidence type="ECO:0000313" key="2">
    <source>
        <dbReference type="EMBL" id="EQD67656.1"/>
    </source>
</evidence>
<name>T1B441_9ZZZZ</name>
<dbReference type="InterPro" id="IPR006168">
    <property type="entry name" value="G3P_DH_NAD-dep"/>
</dbReference>
<dbReference type="EMBL" id="AUZX01005490">
    <property type="protein sequence ID" value="EQD67656.1"/>
    <property type="molecule type" value="Genomic_DNA"/>
</dbReference>